<proteinExistence type="predicted"/>
<keyword evidence="2" id="KW-1185">Reference proteome</keyword>
<reference evidence="1 2" key="1">
    <citation type="submission" date="2015-01" db="EMBL/GenBank/DDBJ databases">
        <title>Evolution of Trichinella species and genotypes.</title>
        <authorList>
            <person name="Korhonen P.K."/>
            <person name="Edoardo P."/>
            <person name="Giuseppe L.R."/>
            <person name="Gasser R.B."/>
        </authorList>
    </citation>
    <scope>NUCLEOTIDE SEQUENCE [LARGE SCALE GENOMIC DNA]</scope>
    <source>
        <strain evidence="1">ISS1980</strain>
    </source>
</reference>
<protein>
    <submittedName>
        <fullName evidence="1">Uncharacterized protein</fullName>
    </submittedName>
</protein>
<evidence type="ECO:0000313" key="2">
    <source>
        <dbReference type="Proteomes" id="UP000054843"/>
    </source>
</evidence>
<name>A0A0V1MD49_9BILA</name>
<organism evidence="1 2">
    <name type="scientific">Trichinella papuae</name>
    <dbReference type="NCBI Taxonomy" id="268474"/>
    <lineage>
        <taxon>Eukaryota</taxon>
        <taxon>Metazoa</taxon>
        <taxon>Ecdysozoa</taxon>
        <taxon>Nematoda</taxon>
        <taxon>Enoplea</taxon>
        <taxon>Dorylaimia</taxon>
        <taxon>Trichinellida</taxon>
        <taxon>Trichinellidae</taxon>
        <taxon>Trichinella</taxon>
    </lineage>
</organism>
<dbReference type="Proteomes" id="UP000054843">
    <property type="component" value="Unassembled WGS sequence"/>
</dbReference>
<evidence type="ECO:0000313" key="1">
    <source>
        <dbReference type="EMBL" id="KRZ69507.1"/>
    </source>
</evidence>
<dbReference type="AlphaFoldDB" id="A0A0V1MD49"/>
<comment type="caution">
    <text evidence="1">The sequence shown here is derived from an EMBL/GenBank/DDBJ whole genome shotgun (WGS) entry which is preliminary data.</text>
</comment>
<dbReference type="EMBL" id="JYDO01000135">
    <property type="protein sequence ID" value="KRZ69507.1"/>
    <property type="molecule type" value="Genomic_DNA"/>
</dbReference>
<gene>
    <name evidence="1" type="ORF">T10_6941</name>
</gene>
<accession>A0A0V1MD49</accession>
<sequence length="54" mass="6215">MFPLVKCKHPGSVLRELQRCCFPTKMNGIYQKKSENYNEPGRTLQGSVFVEILV</sequence>